<evidence type="ECO:0000256" key="10">
    <source>
        <dbReference type="SAM" id="Phobius"/>
    </source>
</evidence>
<comment type="similarity">
    <text evidence="2">Belongs to the oxygen-dependent FAD-linked oxidoreductase family.</text>
</comment>
<dbReference type="OrthoDB" id="1470350at2759"/>
<feature type="domain" description="FAD-binding PCMH-type" evidence="11">
    <location>
        <begin position="282"/>
        <end position="455"/>
    </location>
</feature>
<sequence>MMRDVGCSEEDMARVFMLHFWVILGNIYKVAFWALAYLSYDSSLLEVIQDETKAAVKNGQIDESYLAEKCPLLESLISEVLRLIVATALVRDIVAPTHVGGKTLQPGNKVLISYRQLHTDNSVWGTDPLALRPTRFADTPKLYSSKSYRPFGGGNTLCPGRFLAKRALGYAIVAMLTRFDISVDVEMTRKAVGSEKKGDHITISFNTKGKLLFILQQVPVSIFYILEMKCPIMALLISIVLLFPGFVLSICTNPHSLYLGKISLPGTSAYTDSISSYFFRNQQQAPACIIAPSTANDVAEIIRLINSQKRSQVAIRSGGHSPNSGFSNIDHGVTIDLRGLNQIEMHSRGNNIVSVGTGALWIDVYKTLSPLNRTAVGSRVASVGLGGFITGGGISFFSPQYGFSCDNVQNMQVVLANGTIINANSTSNSRLFRALKGGQNNFGIVTRFDLITYPQPKFWGGAILYPESADAAQLSAFTAFKEGPYTYQKRVRNCRFGSALTSATYATAILLPLVLYLVVYNLAFDPLRHFRGPFLARFTDGYAGYHAARRRLHLQTLLDLQQYGPVYRQGPRRLVFNTITALQDIYLNPRVNKGRAYRYASLEGQENLLSTLDRQRHRQKRKVYGRLLSERALYAFEPTLRTETSVFLRQLLAAAETGATVNMTPVCERLLIDVSGLLAFGHALETQVKDDNRFLPRAIMGRMALGNVFVAWPTLSTIGLRKLVVWWNKAKFDAFRALLMRIISTRVALPRDAKYDFYSIASTEAGKENERSPTPESTRELWSEATFLVPAGGMTIAGLLTAVLFYVSGQPAVYERLAFEIRQTFPDGQAIQRGPLLASCTYLRAVIDETLRLSAPIAAMLWREEEDMPSSTDEAFIVDGHVIPRGTMVVVNTYCVMHNPAYFSDPFAFQPERWLGSANSEMLHRAFVPFSLGESVCLGKGLAYLETSLVVAKMLWYFDFKRAPGEDGMLGGGWPGSKDRARLRPNEFQLYDGIVSDHDGPNLVFTKRSAYWEELKGV</sequence>
<keyword evidence="10" id="KW-0472">Membrane</keyword>
<dbReference type="InterPro" id="IPR001128">
    <property type="entry name" value="Cyt_P450"/>
</dbReference>
<dbReference type="InterPro" id="IPR050121">
    <property type="entry name" value="Cytochrome_P450_monoxygenase"/>
</dbReference>
<dbReference type="Proteomes" id="UP000481858">
    <property type="component" value="Unassembled WGS sequence"/>
</dbReference>
<accession>A0A7C8MTA3</accession>
<keyword evidence="10" id="KW-0812">Transmembrane</keyword>
<protein>
    <recommendedName>
        <fullName evidence="11">FAD-binding PCMH-type domain-containing protein</fullName>
    </recommendedName>
</protein>
<dbReference type="PROSITE" id="PS00086">
    <property type="entry name" value="CYTOCHROME_P450"/>
    <property type="match status" value="1"/>
</dbReference>
<feature type="transmembrane region" description="Helical" evidence="10">
    <location>
        <begin position="232"/>
        <end position="251"/>
    </location>
</feature>
<dbReference type="Gene3D" id="3.30.465.10">
    <property type="match status" value="1"/>
</dbReference>
<keyword evidence="8" id="KW-0503">Monooxygenase</keyword>
<feature type="transmembrane region" description="Helical" evidence="10">
    <location>
        <begin position="20"/>
        <end position="40"/>
    </location>
</feature>
<dbReference type="InterPro" id="IPR002403">
    <property type="entry name" value="Cyt_P450_E_grp-IV"/>
</dbReference>
<dbReference type="GO" id="GO:0005506">
    <property type="term" value="F:iron ion binding"/>
    <property type="evidence" value="ECO:0007669"/>
    <property type="project" value="InterPro"/>
</dbReference>
<keyword evidence="4 9" id="KW-0349">Heme</keyword>
<dbReference type="InParanoid" id="A0A7C8MTA3"/>
<dbReference type="InterPro" id="IPR017972">
    <property type="entry name" value="Cyt_P450_CS"/>
</dbReference>
<keyword evidence="10" id="KW-1133">Transmembrane helix</keyword>
<evidence type="ECO:0000256" key="2">
    <source>
        <dbReference type="ARBA" id="ARBA00005466"/>
    </source>
</evidence>
<keyword evidence="5 9" id="KW-0479">Metal-binding</keyword>
<dbReference type="InterPro" id="IPR006094">
    <property type="entry name" value="Oxid_FAD_bind_N"/>
</dbReference>
<dbReference type="PROSITE" id="PS00862">
    <property type="entry name" value="OX2_COVAL_FAD"/>
    <property type="match status" value="1"/>
</dbReference>
<keyword evidence="7 9" id="KW-0408">Iron</keyword>
<dbReference type="SUPFAM" id="SSF56176">
    <property type="entry name" value="FAD-binding/transporter-associated domain-like"/>
    <property type="match status" value="1"/>
</dbReference>
<dbReference type="PANTHER" id="PTHR24305">
    <property type="entry name" value="CYTOCHROME P450"/>
    <property type="match status" value="1"/>
</dbReference>
<evidence type="ECO:0000256" key="3">
    <source>
        <dbReference type="ARBA" id="ARBA00010617"/>
    </source>
</evidence>
<dbReference type="GO" id="GO:0016705">
    <property type="term" value="F:oxidoreductase activity, acting on paired donors, with incorporation or reduction of molecular oxygen"/>
    <property type="evidence" value="ECO:0007669"/>
    <property type="project" value="InterPro"/>
</dbReference>
<name>A0A7C8MTA3_9PEZI</name>
<comment type="similarity">
    <text evidence="3">Belongs to the cytochrome P450 family.</text>
</comment>
<reference evidence="12 13" key="1">
    <citation type="submission" date="2019-12" db="EMBL/GenBank/DDBJ databases">
        <title>Draft genome sequence of the ascomycete Xylaria multiplex DSM 110363.</title>
        <authorList>
            <person name="Buettner E."/>
            <person name="Kellner H."/>
        </authorList>
    </citation>
    <scope>NUCLEOTIDE SEQUENCE [LARGE SCALE GENOMIC DNA]</scope>
    <source>
        <strain evidence="12 13">DSM 110363</strain>
    </source>
</reference>
<dbReference type="EMBL" id="WUBL01000044">
    <property type="protein sequence ID" value="KAF2968911.1"/>
    <property type="molecule type" value="Genomic_DNA"/>
</dbReference>
<dbReference type="InterPro" id="IPR036318">
    <property type="entry name" value="FAD-bd_PCMH-like_sf"/>
</dbReference>
<evidence type="ECO:0000256" key="8">
    <source>
        <dbReference type="ARBA" id="ARBA00023033"/>
    </source>
</evidence>
<dbReference type="GO" id="GO:0071949">
    <property type="term" value="F:FAD binding"/>
    <property type="evidence" value="ECO:0007669"/>
    <property type="project" value="InterPro"/>
</dbReference>
<feature type="binding site" description="axial binding residue" evidence="9">
    <location>
        <position position="937"/>
    </location>
    <ligand>
        <name>heme</name>
        <dbReference type="ChEBI" id="CHEBI:30413"/>
    </ligand>
    <ligandPart>
        <name>Fe</name>
        <dbReference type="ChEBI" id="CHEBI:18248"/>
    </ligandPart>
</feature>
<evidence type="ECO:0000256" key="7">
    <source>
        <dbReference type="ARBA" id="ARBA00023004"/>
    </source>
</evidence>
<evidence type="ECO:0000256" key="1">
    <source>
        <dbReference type="ARBA" id="ARBA00001971"/>
    </source>
</evidence>
<organism evidence="12 13">
    <name type="scientific">Xylaria multiplex</name>
    <dbReference type="NCBI Taxonomy" id="323545"/>
    <lineage>
        <taxon>Eukaryota</taxon>
        <taxon>Fungi</taxon>
        <taxon>Dikarya</taxon>
        <taxon>Ascomycota</taxon>
        <taxon>Pezizomycotina</taxon>
        <taxon>Sordariomycetes</taxon>
        <taxon>Xylariomycetidae</taxon>
        <taxon>Xylariales</taxon>
        <taxon>Xylariaceae</taxon>
        <taxon>Xylaria</taxon>
    </lineage>
</organism>
<dbReference type="InterPro" id="IPR006093">
    <property type="entry name" value="Oxy_OxRdtase_FAD_BS"/>
</dbReference>
<comment type="caution">
    <text evidence="12">The sequence shown here is derived from an EMBL/GenBank/DDBJ whole genome shotgun (WGS) entry which is preliminary data.</text>
</comment>
<dbReference type="PROSITE" id="PS51387">
    <property type="entry name" value="FAD_PCMH"/>
    <property type="match status" value="1"/>
</dbReference>
<gene>
    <name evidence="12" type="ORF">GQX73_g4658</name>
</gene>
<evidence type="ECO:0000256" key="9">
    <source>
        <dbReference type="PIRSR" id="PIRSR602403-1"/>
    </source>
</evidence>
<dbReference type="Gene3D" id="1.10.630.10">
    <property type="entry name" value="Cytochrome P450"/>
    <property type="match status" value="2"/>
</dbReference>
<dbReference type="AlphaFoldDB" id="A0A7C8MTA3"/>
<evidence type="ECO:0000256" key="5">
    <source>
        <dbReference type="ARBA" id="ARBA00022723"/>
    </source>
</evidence>
<dbReference type="PANTHER" id="PTHR24305:SF226">
    <property type="entry name" value="CYTOCHROME P450 MONOOXYGENASE"/>
    <property type="match status" value="1"/>
</dbReference>
<feature type="transmembrane region" description="Helical" evidence="10">
    <location>
        <begin position="499"/>
        <end position="523"/>
    </location>
</feature>
<dbReference type="InterPro" id="IPR016169">
    <property type="entry name" value="FAD-bd_PCMH_sub2"/>
</dbReference>
<evidence type="ECO:0000313" key="12">
    <source>
        <dbReference type="EMBL" id="KAF2968911.1"/>
    </source>
</evidence>
<dbReference type="GO" id="GO:0004497">
    <property type="term" value="F:monooxygenase activity"/>
    <property type="evidence" value="ECO:0007669"/>
    <property type="project" value="UniProtKB-KW"/>
</dbReference>
<keyword evidence="13" id="KW-1185">Reference proteome</keyword>
<dbReference type="GO" id="GO:0020037">
    <property type="term" value="F:heme binding"/>
    <property type="evidence" value="ECO:0007669"/>
    <property type="project" value="InterPro"/>
</dbReference>
<feature type="transmembrane region" description="Helical" evidence="10">
    <location>
        <begin position="787"/>
        <end position="807"/>
    </location>
</feature>
<comment type="cofactor">
    <cofactor evidence="1 9">
        <name>heme</name>
        <dbReference type="ChEBI" id="CHEBI:30413"/>
    </cofactor>
</comment>
<keyword evidence="6" id="KW-0560">Oxidoreductase</keyword>
<dbReference type="PRINTS" id="PR00465">
    <property type="entry name" value="EP450IV"/>
</dbReference>
<dbReference type="InterPro" id="IPR016166">
    <property type="entry name" value="FAD-bd_PCMH"/>
</dbReference>
<evidence type="ECO:0000259" key="11">
    <source>
        <dbReference type="PROSITE" id="PS51387"/>
    </source>
</evidence>
<dbReference type="InterPro" id="IPR036396">
    <property type="entry name" value="Cyt_P450_sf"/>
</dbReference>
<dbReference type="Pfam" id="PF01565">
    <property type="entry name" value="FAD_binding_4"/>
    <property type="match status" value="1"/>
</dbReference>
<proteinExistence type="inferred from homology"/>
<evidence type="ECO:0000256" key="4">
    <source>
        <dbReference type="ARBA" id="ARBA00022617"/>
    </source>
</evidence>
<evidence type="ECO:0000256" key="6">
    <source>
        <dbReference type="ARBA" id="ARBA00023002"/>
    </source>
</evidence>
<evidence type="ECO:0000313" key="13">
    <source>
        <dbReference type="Proteomes" id="UP000481858"/>
    </source>
</evidence>
<dbReference type="SUPFAM" id="SSF48264">
    <property type="entry name" value="Cytochrome P450"/>
    <property type="match status" value="2"/>
</dbReference>
<dbReference type="Pfam" id="PF00067">
    <property type="entry name" value="p450"/>
    <property type="match status" value="2"/>
</dbReference>